<dbReference type="GO" id="GO:0003677">
    <property type="term" value="F:DNA binding"/>
    <property type="evidence" value="ECO:0007669"/>
    <property type="project" value="InterPro"/>
</dbReference>
<dbReference type="Pfam" id="PF02384">
    <property type="entry name" value="N6_Mtase"/>
    <property type="match status" value="1"/>
</dbReference>
<keyword evidence="4" id="KW-0808">Transferase</keyword>
<keyword evidence="5" id="KW-1185">Reference proteome</keyword>
<dbReference type="InterPro" id="IPR002052">
    <property type="entry name" value="DNA_methylase_N6_adenine_CS"/>
</dbReference>
<dbReference type="STRING" id="1391654.AKJ09_10494"/>
<dbReference type="PRINTS" id="PR00507">
    <property type="entry name" value="N12N6MTFRASE"/>
</dbReference>
<dbReference type="KEGG" id="llu:AKJ09_10494"/>
<sequence>MVSHIEEVVLATSGEDTFELVFALAASRVLAKRGRDGKANARTSLRSVIEKVAEAHPELDVSVPRDATDALLAQVDGLLARALPTGERRGEALGALDAVFESLVPRIAKGDKGQFFTPRHVVDFVVRALEPRAGELVVDPACGSGAFLAHARARARVSTFGSDIDPRAVRVARLSALAQGRSAESVVRADGLRSGSMRSGKADVVATNPPFAGRADADGFAVAEVVRTPERDVLFLERSLDLLRPGGRLGIVLPYNKAAGASFGGLRRWLAERARLFAVVGLPRETFLPHTAQRTFVLFAKKRRKGERADPSERTMFVVSEKAGKDSAGDPIVRGAGGALDHDLEGVISHLAPFLSAEGFSS</sequence>
<evidence type="ECO:0000256" key="2">
    <source>
        <dbReference type="ARBA" id="ARBA00022747"/>
    </source>
</evidence>
<dbReference type="Proteomes" id="UP000064967">
    <property type="component" value="Chromosome"/>
</dbReference>
<protein>
    <submittedName>
        <fullName evidence="4">Type I restriction-modification system, DNA-methyltransferase subunit M</fullName>
    </submittedName>
</protein>
<evidence type="ECO:0000313" key="4">
    <source>
        <dbReference type="EMBL" id="AKV03831.1"/>
    </source>
</evidence>
<dbReference type="AlphaFoldDB" id="A0A0K1QDH9"/>
<dbReference type="SUPFAM" id="SSF53335">
    <property type="entry name" value="S-adenosyl-L-methionine-dependent methyltransferases"/>
    <property type="match status" value="1"/>
</dbReference>
<dbReference type="REBASE" id="124643">
    <property type="entry name" value="M.Llu27648ORF10494P"/>
</dbReference>
<dbReference type="GO" id="GO:0009307">
    <property type="term" value="P:DNA restriction-modification system"/>
    <property type="evidence" value="ECO:0007669"/>
    <property type="project" value="UniProtKB-KW"/>
</dbReference>
<keyword evidence="2" id="KW-0680">Restriction system</keyword>
<evidence type="ECO:0000259" key="3">
    <source>
        <dbReference type="Pfam" id="PF02384"/>
    </source>
</evidence>
<dbReference type="InterPro" id="IPR029063">
    <property type="entry name" value="SAM-dependent_MTases_sf"/>
</dbReference>
<dbReference type="InterPro" id="IPR003356">
    <property type="entry name" value="DNA_methylase_A-5"/>
</dbReference>
<accession>A0A0K1QDH9</accession>
<dbReference type="PANTHER" id="PTHR42998">
    <property type="entry name" value="TYPE I RESTRICTION ENZYME HINDVIIP M PROTEIN-RELATED"/>
    <property type="match status" value="1"/>
</dbReference>
<dbReference type="GO" id="GO:0008170">
    <property type="term" value="F:N-methyltransferase activity"/>
    <property type="evidence" value="ECO:0007669"/>
    <property type="project" value="InterPro"/>
</dbReference>
<reference evidence="4 5" key="1">
    <citation type="submission" date="2015-08" db="EMBL/GenBank/DDBJ databases">
        <authorList>
            <person name="Babu N.S."/>
            <person name="Beckwith C.J."/>
            <person name="Beseler K.G."/>
            <person name="Brison A."/>
            <person name="Carone J.V."/>
            <person name="Caskin T.P."/>
            <person name="Diamond M."/>
            <person name="Durham M.E."/>
            <person name="Foxe J.M."/>
            <person name="Go M."/>
            <person name="Henderson B.A."/>
            <person name="Jones I.B."/>
            <person name="McGettigan J.A."/>
            <person name="Micheletti S.J."/>
            <person name="Nasrallah M.E."/>
            <person name="Ortiz D."/>
            <person name="Piller C.R."/>
            <person name="Privatt S.R."/>
            <person name="Schneider S.L."/>
            <person name="Sharp S."/>
            <person name="Smith T.C."/>
            <person name="Stanton J.D."/>
            <person name="Ullery H.E."/>
            <person name="Wilson R.J."/>
            <person name="Serrano M.G."/>
            <person name="Buck G."/>
            <person name="Lee V."/>
            <person name="Wang Y."/>
            <person name="Carvalho R."/>
            <person name="Voegtly L."/>
            <person name="Shi R."/>
            <person name="Duckworth R."/>
            <person name="Johnson A."/>
            <person name="Loviza R."/>
            <person name="Walstead R."/>
            <person name="Shah Z."/>
            <person name="Kiflezghi M."/>
            <person name="Wade K."/>
            <person name="Ball S.L."/>
            <person name="Bradley K.W."/>
            <person name="Asai D.J."/>
            <person name="Bowman C.A."/>
            <person name="Russell D.A."/>
            <person name="Pope W.H."/>
            <person name="Jacobs-Sera D."/>
            <person name="Hendrix R.W."/>
            <person name="Hatfull G.F."/>
        </authorList>
    </citation>
    <scope>NUCLEOTIDE SEQUENCE [LARGE SCALE GENOMIC DNA]</scope>
    <source>
        <strain evidence="4 5">DSM 27648</strain>
    </source>
</reference>
<evidence type="ECO:0000313" key="5">
    <source>
        <dbReference type="Proteomes" id="UP000064967"/>
    </source>
</evidence>
<dbReference type="EMBL" id="CP012333">
    <property type="protein sequence ID" value="AKV03831.1"/>
    <property type="molecule type" value="Genomic_DNA"/>
</dbReference>
<dbReference type="InterPro" id="IPR052916">
    <property type="entry name" value="Type-I_RE_MTase_Subunit"/>
</dbReference>
<dbReference type="PROSITE" id="PS00092">
    <property type="entry name" value="N6_MTASE"/>
    <property type="match status" value="1"/>
</dbReference>
<keyword evidence="4" id="KW-0489">Methyltransferase</keyword>
<dbReference type="Gene3D" id="3.40.50.150">
    <property type="entry name" value="Vaccinia Virus protein VP39"/>
    <property type="match status" value="1"/>
</dbReference>
<organism evidence="4 5">
    <name type="scientific">Labilithrix luteola</name>
    <dbReference type="NCBI Taxonomy" id="1391654"/>
    <lineage>
        <taxon>Bacteria</taxon>
        <taxon>Pseudomonadati</taxon>
        <taxon>Myxococcota</taxon>
        <taxon>Polyangia</taxon>
        <taxon>Polyangiales</taxon>
        <taxon>Labilitrichaceae</taxon>
        <taxon>Labilithrix</taxon>
    </lineage>
</organism>
<feature type="domain" description="DNA methylase adenine-specific" evidence="3">
    <location>
        <begin position="103"/>
        <end position="311"/>
    </location>
</feature>
<comment type="similarity">
    <text evidence="1">Belongs to the N(4)/N(6)-methyltransferase family.</text>
</comment>
<evidence type="ECO:0000256" key="1">
    <source>
        <dbReference type="ARBA" id="ARBA00006594"/>
    </source>
</evidence>
<gene>
    <name evidence="4" type="ORF">AKJ09_10494</name>
</gene>
<name>A0A0K1QDH9_9BACT</name>
<dbReference type="PANTHER" id="PTHR42998:SF1">
    <property type="entry name" value="TYPE I RESTRICTION ENZYME HINDI METHYLASE SUBUNIT"/>
    <property type="match status" value="1"/>
</dbReference>
<dbReference type="CDD" id="cd02440">
    <property type="entry name" value="AdoMet_MTases"/>
    <property type="match status" value="1"/>
</dbReference>
<proteinExistence type="inferred from homology"/>
<dbReference type="GO" id="GO:0032259">
    <property type="term" value="P:methylation"/>
    <property type="evidence" value="ECO:0007669"/>
    <property type="project" value="UniProtKB-KW"/>
</dbReference>